<accession>A0A160TDN4</accession>
<reference evidence="2" key="1">
    <citation type="submission" date="2015-10" db="EMBL/GenBank/DDBJ databases">
        <authorList>
            <person name="Gilbert D.G."/>
        </authorList>
    </citation>
    <scope>NUCLEOTIDE SEQUENCE</scope>
</reference>
<feature type="transmembrane region" description="Helical" evidence="1">
    <location>
        <begin position="12"/>
        <end position="29"/>
    </location>
</feature>
<keyword evidence="1" id="KW-0812">Transmembrane</keyword>
<sequence length="60" mass="6805">MFATGLLLINKGFLWIKVFALLPVLLPIISKKKLWVEAPPQSFVGLAPQSTRLNKWLSRD</sequence>
<proteinExistence type="predicted"/>
<keyword evidence="1" id="KW-0472">Membrane</keyword>
<name>A0A160TDN4_9ZZZZ</name>
<evidence type="ECO:0000256" key="1">
    <source>
        <dbReference type="SAM" id="Phobius"/>
    </source>
</evidence>
<protein>
    <submittedName>
        <fullName evidence="2">Uncharacterized protein</fullName>
    </submittedName>
</protein>
<keyword evidence="1" id="KW-1133">Transmembrane helix</keyword>
<organism evidence="2">
    <name type="scientific">hydrothermal vent metagenome</name>
    <dbReference type="NCBI Taxonomy" id="652676"/>
    <lineage>
        <taxon>unclassified sequences</taxon>
        <taxon>metagenomes</taxon>
        <taxon>ecological metagenomes</taxon>
    </lineage>
</organism>
<dbReference type="EMBL" id="CZQC01000029">
    <property type="protein sequence ID" value="CUS40929.1"/>
    <property type="molecule type" value="Genomic_DNA"/>
</dbReference>
<gene>
    <name evidence="2" type="ORF">MGWOODY_Tha1580</name>
</gene>
<dbReference type="AlphaFoldDB" id="A0A160TDN4"/>
<evidence type="ECO:0000313" key="2">
    <source>
        <dbReference type="EMBL" id="CUS40929.1"/>
    </source>
</evidence>